<reference evidence="2" key="1">
    <citation type="submission" date="2010-10" db="EMBL/GenBank/DDBJ databases">
        <authorList>
            <consortium name="US DOE Joint Genome Institute (JGI-PGF)"/>
            <person name="Lucas S."/>
            <person name="Copeland A."/>
            <person name="Lapidus A."/>
            <person name="Bruce D."/>
            <person name="Goodwin L."/>
            <person name="Pitluck S."/>
            <person name="Kyrpides N."/>
            <person name="Mavromatis K."/>
            <person name="Detter J.C."/>
            <person name="Han C."/>
            <person name="Land M."/>
            <person name="Hauser L."/>
            <person name="Markowitz V."/>
            <person name="Cheng J.-F."/>
            <person name="Hugenholtz P."/>
            <person name="Woyke T."/>
            <person name="Wu D."/>
            <person name="Pukall R."/>
            <person name="Wahrenburg C."/>
            <person name="Brambilla E."/>
            <person name="Klenk H.-P."/>
            <person name="Eisen J.A."/>
        </authorList>
    </citation>
    <scope>NUCLEOTIDE SEQUENCE [LARGE SCALE GENOMIC DNA]</scope>
    <source>
        <strain evidence="2">DSM 13965</strain>
    </source>
</reference>
<name>K6QEN8_9FIRM</name>
<dbReference type="OrthoDB" id="2974609at2"/>
<dbReference type="eggNOG" id="ENOG50336KB">
    <property type="taxonomic scope" value="Bacteria"/>
</dbReference>
<evidence type="ECO:0000313" key="2">
    <source>
        <dbReference type="EMBL" id="EKP95341.1"/>
    </source>
</evidence>
<dbReference type="HOGENOM" id="CLU_180096_0_0_9"/>
<dbReference type="AlphaFoldDB" id="K6QEN8"/>
<organism evidence="2 3">
    <name type="scientific">Thermaerobacter subterraneus DSM 13965</name>
    <dbReference type="NCBI Taxonomy" id="867903"/>
    <lineage>
        <taxon>Bacteria</taxon>
        <taxon>Bacillati</taxon>
        <taxon>Bacillota</taxon>
        <taxon>Clostridia</taxon>
        <taxon>Eubacteriales</taxon>
        <taxon>Clostridiales Family XVII. Incertae Sedis</taxon>
        <taxon>Thermaerobacter</taxon>
    </lineage>
</organism>
<evidence type="ECO:0000313" key="3">
    <source>
        <dbReference type="Proteomes" id="UP000005710"/>
    </source>
</evidence>
<keyword evidence="1" id="KW-1133">Transmembrane helix</keyword>
<evidence type="ECO:0000256" key="1">
    <source>
        <dbReference type="SAM" id="Phobius"/>
    </source>
</evidence>
<accession>K6QEN8</accession>
<dbReference type="Proteomes" id="UP000005710">
    <property type="component" value="Unassembled WGS sequence"/>
</dbReference>
<keyword evidence="1" id="KW-0812">Transmembrane</keyword>
<feature type="transmembrane region" description="Helical" evidence="1">
    <location>
        <begin position="20"/>
        <end position="39"/>
    </location>
</feature>
<protein>
    <submittedName>
        <fullName evidence="2">Uncharacterized protein</fullName>
    </submittedName>
</protein>
<feature type="transmembrane region" description="Helical" evidence="1">
    <location>
        <begin position="64"/>
        <end position="87"/>
    </location>
</feature>
<proteinExistence type="predicted"/>
<keyword evidence="1" id="KW-0472">Membrane</keyword>
<keyword evidence="3" id="KW-1185">Reference proteome</keyword>
<dbReference type="EMBL" id="AENY02000002">
    <property type="protein sequence ID" value="EKP95341.1"/>
    <property type="molecule type" value="Genomic_DNA"/>
</dbReference>
<reference evidence="2" key="2">
    <citation type="submission" date="2012-10" db="EMBL/GenBank/DDBJ databases">
        <title>Improved high-quality draft of Thermaerobacter subterraneus C21, DSM 13965.</title>
        <authorList>
            <consortium name="DOE Joint Genome Institute"/>
            <person name="Eisen J."/>
            <person name="Huntemann M."/>
            <person name="Wei C.-L."/>
            <person name="Han J."/>
            <person name="Detter J.C."/>
            <person name="Han C."/>
            <person name="Tapia R."/>
            <person name="Chen A."/>
            <person name="Kyrpides N."/>
            <person name="Mavromatis K."/>
            <person name="Markowitz V."/>
            <person name="Szeto E."/>
            <person name="Ivanova N."/>
            <person name="Mikhailova N."/>
            <person name="Ovchinnikova G."/>
            <person name="Pagani I."/>
            <person name="Pati A."/>
            <person name="Goodwin L."/>
            <person name="Nordberg H.P."/>
            <person name="Cantor M.N."/>
            <person name="Hua S.X."/>
            <person name="Woyke T."/>
            <person name="Eisen J."/>
            <person name="Klenk H.-P."/>
        </authorList>
    </citation>
    <scope>NUCLEOTIDE SEQUENCE [LARGE SCALE GENOMIC DNA]</scope>
    <source>
        <strain evidence="2">DSM 13965</strain>
    </source>
</reference>
<sequence length="91" mass="9678">MGQSVKGCATKSLVQGLSSLCLGLALIFFVSPLLVYGFVHGDPERYLWIIRGPYPFSHLGSGPFQLAVGLLLIAAGVGSLILSRVFATRAR</sequence>
<comment type="caution">
    <text evidence="2">The sequence shown here is derived from an EMBL/GenBank/DDBJ whole genome shotgun (WGS) entry which is preliminary data.</text>
</comment>
<gene>
    <name evidence="2" type="ORF">ThesuDRAFT_01089</name>
</gene>